<dbReference type="GeneID" id="11513900"/>
<dbReference type="VEuPathDB" id="FungiDB:MYCTH_2111197"/>
<dbReference type="KEGG" id="mtm:MYCTH_2111197"/>
<reference evidence="1 2" key="1">
    <citation type="journal article" date="2011" name="Nat. Biotechnol.">
        <title>Comparative genomic analysis of the thermophilic biomass-degrading fungi Myceliophthora thermophila and Thielavia terrestris.</title>
        <authorList>
            <person name="Berka R.M."/>
            <person name="Grigoriev I.V."/>
            <person name="Otillar R."/>
            <person name="Salamov A."/>
            <person name="Grimwood J."/>
            <person name="Reid I."/>
            <person name="Ishmael N."/>
            <person name="John T."/>
            <person name="Darmond C."/>
            <person name="Moisan M.-C."/>
            <person name="Henrissat B."/>
            <person name="Coutinho P.M."/>
            <person name="Lombard V."/>
            <person name="Natvig D.O."/>
            <person name="Lindquist E."/>
            <person name="Schmutz J."/>
            <person name="Lucas S."/>
            <person name="Harris P."/>
            <person name="Powlowski J."/>
            <person name="Bellemare A."/>
            <person name="Taylor D."/>
            <person name="Butler G."/>
            <person name="de Vries R.P."/>
            <person name="Allijn I.E."/>
            <person name="van den Brink J."/>
            <person name="Ushinsky S."/>
            <person name="Storms R."/>
            <person name="Powell A.J."/>
            <person name="Paulsen I.T."/>
            <person name="Elbourne L.D.H."/>
            <person name="Baker S.E."/>
            <person name="Magnuson J."/>
            <person name="LaBoissiere S."/>
            <person name="Clutterbuck A.J."/>
            <person name="Martinez D."/>
            <person name="Wogulis M."/>
            <person name="de Leon A.L."/>
            <person name="Rey M.W."/>
            <person name="Tsang A."/>
        </authorList>
    </citation>
    <scope>NUCLEOTIDE SEQUENCE [LARGE SCALE GENOMIC DNA]</scope>
    <source>
        <strain evidence="2">ATCC 42464 / BCRC 31852 / DSM 1799</strain>
    </source>
</reference>
<gene>
    <name evidence="1" type="ORF">MYCTH_2111197</name>
</gene>
<dbReference type="AlphaFoldDB" id="G2QHT6"/>
<evidence type="ECO:0000313" key="1">
    <source>
        <dbReference type="EMBL" id="AEO58946.1"/>
    </source>
</evidence>
<evidence type="ECO:0000313" key="2">
    <source>
        <dbReference type="Proteomes" id="UP000007322"/>
    </source>
</evidence>
<dbReference type="RefSeq" id="XP_003664191.1">
    <property type="nucleotide sequence ID" value="XM_003664143.1"/>
</dbReference>
<keyword evidence="2" id="KW-1185">Reference proteome</keyword>
<dbReference type="EMBL" id="CP003005">
    <property type="protein sequence ID" value="AEO58946.1"/>
    <property type="molecule type" value="Genomic_DNA"/>
</dbReference>
<dbReference type="HOGENOM" id="CLU_1422331_0_0_1"/>
<proteinExistence type="predicted"/>
<sequence length="191" mass="20443">MTLRWGGKELVGGRKRKLGEILPVRLQLIVWYDLNRRVLGLGSTLMMTRGVAQCPISVLCKDKAVPSLWKQLAPPAKWHANTADHRGIALFTDGGGLGLGGKPHLPVPSSDPSSDLNHVDDAAPLRFSKAPSQPEWLELGPPFGSSTLHVVMTTGSVLAEAVLEASQRLKKGWAKALTSSAHTSPCCDLVA</sequence>
<protein>
    <submittedName>
        <fullName evidence="1">Uncharacterized protein</fullName>
    </submittedName>
</protein>
<accession>G2QHT6</accession>
<name>G2QHT6_THET4</name>
<dbReference type="Proteomes" id="UP000007322">
    <property type="component" value="Chromosome 4"/>
</dbReference>
<dbReference type="InParanoid" id="G2QHT6"/>
<organism evidence="1 2">
    <name type="scientific">Thermothelomyces thermophilus (strain ATCC 42464 / BCRC 31852 / DSM 1799)</name>
    <name type="common">Sporotrichum thermophile</name>
    <dbReference type="NCBI Taxonomy" id="573729"/>
    <lineage>
        <taxon>Eukaryota</taxon>
        <taxon>Fungi</taxon>
        <taxon>Dikarya</taxon>
        <taxon>Ascomycota</taxon>
        <taxon>Pezizomycotina</taxon>
        <taxon>Sordariomycetes</taxon>
        <taxon>Sordariomycetidae</taxon>
        <taxon>Sordariales</taxon>
        <taxon>Chaetomiaceae</taxon>
        <taxon>Thermothelomyces</taxon>
    </lineage>
</organism>